<organism evidence="2 3">
    <name type="scientific">Vibrio ponticus</name>
    <dbReference type="NCBI Taxonomy" id="265668"/>
    <lineage>
        <taxon>Bacteria</taxon>
        <taxon>Pseudomonadati</taxon>
        <taxon>Pseudomonadota</taxon>
        <taxon>Gammaproteobacteria</taxon>
        <taxon>Vibrionales</taxon>
        <taxon>Vibrionaceae</taxon>
        <taxon>Vibrio</taxon>
    </lineage>
</organism>
<dbReference type="AlphaFoldDB" id="A0A3N3E212"/>
<feature type="region of interest" description="Disordered" evidence="1">
    <location>
        <begin position="35"/>
        <end position="59"/>
    </location>
</feature>
<evidence type="ECO:0008006" key="4">
    <source>
        <dbReference type="Google" id="ProtNLM"/>
    </source>
</evidence>
<dbReference type="RefSeq" id="WP_123781531.1">
    <property type="nucleotide sequence ID" value="NZ_RKIK01000016.1"/>
</dbReference>
<dbReference type="EMBL" id="RKIK01000016">
    <property type="protein sequence ID" value="ROV60777.1"/>
    <property type="molecule type" value="Genomic_DNA"/>
</dbReference>
<evidence type="ECO:0000313" key="3">
    <source>
        <dbReference type="Proteomes" id="UP000278792"/>
    </source>
</evidence>
<dbReference type="PROSITE" id="PS51257">
    <property type="entry name" value="PROKAR_LIPOPROTEIN"/>
    <property type="match status" value="1"/>
</dbReference>
<evidence type="ECO:0000313" key="2">
    <source>
        <dbReference type="EMBL" id="ROV60777.1"/>
    </source>
</evidence>
<gene>
    <name evidence="2" type="ORF">EGH82_07765</name>
</gene>
<name>A0A3N3E212_9VIBR</name>
<evidence type="ECO:0000256" key="1">
    <source>
        <dbReference type="SAM" id="MobiDB-lite"/>
    </source>
</evidence>
<sequence length="59" mass="6356">MLRLSLVAVLLTALAGCQLTHVEGEIDDVQVKVSTKDSDNKHNGNYKFCPPGQAKKGNC</sequence>
<comment type="caution">
    <text evidence="2">The sequence shown here is derived from an EMBL/GenBank/DDBJ whole genome shotgun (WGS) entry which is preliminary data.</text>
</comment>
<protein>
    <recommendedName>
        <fullName evidence="4">Lipoprotein</fullName>
    </recommendedName>
</protein>
<reference evidence="2 3" key="1">
    <citation type="submission" date="2018-11" db="EMBL/GenBank/DDBJ databases">
        <title>Vibrio ponticus strain CAIM 1751 pathogenic for the snapper Lutjanus guttatus.</title>
        <authorList>
            <person name="Soto-Rodriguez S."/>
            <person name="Lozano-Olvera R."/>
            <person name="Gomez-Gil B."/>
        </authorList>
    </citation>
    <scope>NUCLEOTIDE SEQUENCE [LARGE SCALE GENOMIC DNA]</scope>
    <source>
        <strain evidence="2 3">CAIM 1751</strain>
    </source>
</reference>
<accession>A0A3N3E212</accession>
<dbReference type="Proteomes" id="UP000278792">
    <property type="component" value="Unassembled WGS sequence"/>
</dbReference>
<proteinExistence type="predicted"/>